<reference evidence="1 2" key="1">
    <citation type="journal article" date="2012" name="J. Bacteriol.">
        <title>Genome sequence of deep-sea manganese-oxidizing bacterium Marinobacter manganoxydans MnI7-9.</title>
        <authorList>
            <person name="Wang H."/>
            <person name="Li H."/>
            <person name="Shao Z."/>
            <person name="Liao S."/>
            <person name="Johnstone L."/>
            <person name="Rensing C."/>
            <person name="Wang G."/>
        </authorList>
    </citation>
    <scope>NUCLEOTIDE SEQUENCE [LARGE SCALE GENOMIC DNA]</scope>
    <source>
        <strain evidence="1 2">MnI7-9</strain>
    </source>
</reference>
<proteinExistence type="predicted"/>
<name>G6YPT7_9GAMM</name>
<accession>G6YPT7</accession>
<gene>
    <name evidence="1" type="ORF">KYE_04261</name>
</gene>
<evidence type="ECO:0000313" key="2">
    <source>
        <dbReference type="Proteomes" id="UP000003208"/>
    </source>
</evidence>
<organism evidence="1 2">
    <name type="scientific">Marinobacter manganoxydans MnI7-9</name>
    <dbReference type="NCBI Taxonomy" id="1094979"/>
    <lineage>
        <taxon>Bacteria</taxon>
        <taxon>Pseudomonadati</taxon>
        <taxon>Pseudomonadota</taxon>
        <taxon>Gammaproteobacteria</taxon>
        <taxon>Pseudomonadales</taxon>
        <taxon>Marinobacteraceae</taxon>
        <taxon>Marinobacter</taxon>
    </lineage>
</organism>
<keyword evidence="2" id="KW-1185">Reference proteome</keyword>
<dbReference type="EMBL" id="AGTR01000015">
    <property type="protein sequence ID" value="EHJ05713.1"/>
    <property type="molecule type" value="Genomic_DNA"/>
</dbReference>
<evidence type="ECO:0000313" key="1">
    <source>
        <dbReference type="EMBL" id="EHJ05713.1"/>
    </source>
</evidence>
<protein>
    <submittedName>
        <fullName evidence="1">Uncharacterized protein</fullName>
    </submittedName>
</protein>
<sequence>MNAIVCLGLDSKGIFMNKAFGLIFLLAMTVSSAMAIAQTSPKTGLNTTLEAQQVIVNSIYPTEGRLVIDDQEMFVKREVIMNGQSISGQAALEILREGQKLKSMKYERSGSELERILIEVDTL</sequence>
<dbReference type="Proteomes" id="UP000003208">
    <property type="component" value="Unassembled WGS sequence"/>
</dbReference>
<dbReference type="PATRIC" id="fig|1094979.3.peg.809"/>
<dbReference type="AlphaFoldDB" id="G6YPT7"/>